<keyword evidence="3" id="KW-1185">Reference proteome</keyword>
<sequence length="85" mass="9088">MLTEIELKSIIASGEGYNAEFKVNFPSKIKEVTEEVCAFANAAGGTLLIGVDDKNTVQGVTFDNAKRSALQNSIGEISPTLHCEI</sequence>
<protein>
    <submittedName>
        <fullName evidence="2">Divergent AAA domain protein</fullName>
    </submittedName>
</protein>
<dbReference type="Pfam" id="PF04326">
    <property type="entry name" value="SLFN_AlbA_2"/>
    <property type="match status" value="1"/>
</dbReference>
<dbReference type="Proteomes" id="UP000095601">
    <property type="component" value="Unassembled WGS sequence"/>
</dbReference>
<proteinExistence type="predicted"/>
<dbReference type="AlphaFoldDB" id="A0A1E5UE98"/>
<name>A0A1E5UE98_9FLAO</name>
<evidence type="ECO:0000259" key="1">
    <source>
        <dbReference type="Pfam" id="PF04326"/>
    </source>
</evidence>
<accession>A0A1E5UE98</accession>
<gene>
    <name evidence="2" type="ORF">BHF72_2461</name>
</gene>
<dbReference type="EMBL" id="MKGI01000060">
    <property type="protein sequence ID" value="OEL11107.1"/>
    <property type="molecule type" value="Genomic_DNA"/>
</dbReference>
<feature type="domain" description="Schlafen AlbA-2" evidence="1">
    <location>
        <begin position="15"/>
        <end position="72"/>
    </location>
</feature>
<dbReference type="Gene3D" id="3.30.950.30">
    <property type="entry name" value="Schlafen, AAA domain"/>
    <property type="match status" value="1"/>
</dbReference>
<dbReference type="STRING" id="237258.SAMN04489756_1246"/>
<reference evidence="2 3" key="1">
    <citation type="submission" date="2016-09" db="EMBL/GenBank/DDBJ databases">
        <authorList>
            <person name="Capua I."/>
            <person name="De Benedictis P."/>
            <person name="Joannis T."/>
            <person name="Lombin L.H."/>
            <person name="Cattoli G."/>
        </authorList>
    </citation>
    <scope>NUCLEOTIDE SEQUENCE [LARGE SCALE GENOMIC DNA]</scope>
    <source>
        <strain evidence="2 3">NRS-1</strain>
    </source>
</reference>
<evidence type="ECO:0000313" key="2">
    <source>
        <dbReference type="EMBL" id="OEL11107.1"/>
    </source>
</evidence>
<dbReference type="RefSeq" id="WP_245993106.1">
    <property type="nucleotide sequence ID" value="NZ_CP034157.1"/>
</dbReference>
<dbReference type="PANTHER" id="PTHR30595:SF6">
    <property type="entry name" value="SCHLAFEN ALBA-2 DOMAIN-CONTAINING PROTEIN"/>
    <property type="match status" value="1"/>
</dbReference>
<dbReference type="PATRIC" id="fig|237258.4.peg.41"/>
<dbReference type="PANTHER" id="PTHR30595">
    <property type="entry name" value="GLPR-RELATED TRANSCRIPTIONAL REPRESSOR"/>
    <property type="match status" value="1"/>
</dbReference>
<dbReference type="InterPro" id="IPR038461">
    <property type="entry name" value="Schlafen_AlbA_2_dom_sf"/>
</dbReference>
<organism evidence="2 3">
    <name type="scientific">Cloacibacterium normanense</name>
    <dbReference type="NCBI Taxonomy" id="237258"/>
    <lineage>
        <taxon>Bacteria</taxon>
        <taxon>Pseudomonadati</taxon>
        <taxon>Bacteroidota</taxon>
        <taxon>Flavobacteriia</taxon>
        <taxon>Flavobacteriales</taxon>
        <taxon>Weeksellaceae</taxon>
    </lineage>
</organism>
<dbReference type="InterPro" id="IPR007421">
    <property type="entry name" value="Schlafen_AlbA_2_dom"/>
</dbReference>
<comment type="caution">
    <text evidence="2">The sequence shown here is derived from an EMBL/GenBank/DDBJ whole genome shotgun (WGS) entry which is preliminary data.</text>
</comment>
<evidence type="ECO:0000313" key="3">
    <source>
        <dbReference type="Proteomes" id="UP000095601"/>
    </source>
</evidence>